<accession>A0ABQ5CIG2</accession>
<dbReference type="EMBL" id="BQNB010014329">
    <property type="protein sequence ID" value="GJT26876.1"/>
    <property type="molecule type" value="Genomic_DNA"/>
</dbReference>
<gene>
    <name evidence="2" type="ORF">Tco_0907151</name>
</gene>
<evidence type="ECO:0000313" key="3">
    <source>
        <dbReference type="Proteomes" id="UP001151760"/>
    </source>
</evidence>
<dbReference type="Proteomes" id="UP001151760">
    <property type="component" value="Unassembled WGS sequence"/>
</dbReference>
<proteinExistence type="predicted"/>
<protein>
    <submittedName>
        <fullName evidence="2">Uncharacterized protein</fullName>
    </submittedName>
</protein>
<keyword evidence="3" id="KW-1185">Reference proteome</keyword>
<feature type="region of interest" description="Disordered" evidence="1">
    <location>
        <begin position="241"/>
        <end position="260"/>
    </location>
</feature>
<name>A0ABQ5CIG2_9ASTR</name>
<evidence type="ECO:0000256" key="1">
    <source>
        <dbReference type="SAM" id="MobiDB-lite"/>
    </source>
</evidence>
<comment type="caution">
    <text evidence="2">The sequence shown here is derived from an EMBL/GenBank/DDBJ whole genome shotgun (WGS) entry which is preliminary data.</text>
</comment>
<reference evidence="2" key="2">
    <citation type="submission" date="2022-01" db="EMBL/GenBank/DDBJ databases">
        <authorList>
            <person name="Yamashiro T."/>
            <person name="Shiraishi A."/>
            <person name="Satake H."/>
            <person name="Nakayama K."/>
        </authorList>
    </citation>
    <scope>NUCLEOTIDE SEQUENCE</scope>
</reference>
<feature type="region of interest" description="Disordered" evidence="1">
    <location>
        <begin position="360"/>
        <end position="386"/>
    </location>
</feature>
<sequence>MALCFNNVHHSRSKHRHTYSFTLRGSGNRVVDYTSWKQLSILQTFSQSIQEHSSNTMAEQNIPAQVPTRTDEQIVPRSQWLQIGKSNLLFYAQKIQKNPIFQIFVDSWEKGLRYYSVTPALPFEFNLRTGDMPWRAILTLINQTVMGSVLLKGYKDILLTSRQVHNASLKHLKKKAVPLSFLTGGSTKLIIYYSEAHQYLSRKGETYECWNGDSNNYTQKPFNIFVYPKVYWKGARIYEENTKDSASSKPEPAQSVLHPRSPEYYLCQNTKPLHHKQPNLSAKKHSSVSSTEKLEKENLLFQLVDEDDEAQQESVPQGESDDPALELAKKMSLDAHQEKEEGEGADADIERAIKLSLDPSFLPQGQAPGGGVAIGIPVSDNNSQTP</sequence>
<reference evidence="2" key="1">
    <citation type="journal article" date="2022" name="Int. J. Mol. Sci.">
        <title>Draft Genome of Tanacetum Coccineum: Genomic Comparison of Closely Related Tanacetum-Family Plants.</title>
        <authorList>
            <person name="Yamashiro T."/>
            <person name="Shiraishi A."/>
            <person name="Nakayama K."/>
            <person name="Satake H."/>
        </authorList>
    </citation>
    <scope>NUCLEOTIDE SEQUENCE</scope>
</reference>
<evidence type="ECO:0000313" key="2">
    <source>
        <dbReference type="EMBL" id="GJT26876.1"/>
    </source>
</evidence>
<organism evidence="2 3">
    <name type="scientific">Tanacetum coccineum</name>
    <dbReference type="NCBI Taxonomy" id="301880"/>
    <lineage>
        <taxon>Eukaryota</taxon>
        <taxon>Viridiplantae</taxon>
        <taxon>Streptophyta</taxon>
        <taxon>Embryophyta</taxon>
        <taxon>Tracheophyta</taxon>
        <taxon>Spermatophyta</taxon>
        <taxon>Magnoliopsida</taxon>
        <taxon>eudicotyledons</taxon>
        <taxon>Gunneridae</taxon>
        <taxon>Pentapetalae</taxon>
        <taxon>asterids</taxon>
        <taxon>campanulids</taxon>
        <taxon>Asterales</taxon>
        <taxon>Asteraceae</taxon>
        <taxon>Asteroideae</taxon>
        <taxon>Anthemideae</taxon>
        <taxon>Anthemidinae</taxon>
        <taxon>Tanacetum</taxon>
    </lineage>
</organism>